<dbReference type="InterPro" id="IPR050490">
    <property type="entry name" value="Bact_solute-bd_prot1"/>
</dbReference>
<keyword evidence="2" id="KW-0813">Transport</keyword>
<dbReference type="PANTHER" id="PTHR43649">
    <property type="entry name" value="ARABINOSE-BINDING PROTEIN-RELATED"/>
    <property type="match status" value="1"/>
</dbReference>
<dbReference type="GO" id="GO:0055085">
    <property type="term" value="P:transmembrane transport"/>
    <property type="evidence" value="ECO:0007669"/>
    <property type="project" value="InterPro"/>
</dbReference>
<evidence type="ECO:0000256" key="1">
    <source>
        <dbReference type="ARBA" id="ARBA00008520"/>
    </source>
</evidence>
<sequence>MIKKWMAVATAAGLTVALSACAAEPEAAPAESTTDAAACETVTEFTWLNTIKIEIRDQFLEAVDEYNAAQDCYKAVILDYPQGEPFFSVVTPLYESNEAPVVMTALQEVPDMADRVMDWTGTDLAALAAPGSLDGANIGGKQVGIPVTAEAFGLLYNKAVLDEAGVDPAAITSRADLEAAFDAVEATGRDAIHFSGLWWSLGAHVSNIYHTTAAEDLEGKLTVLDGLVDGTYSLMDDPKFIDYLDTFDLMKSYSTDSATIADSDYDMGVENLATGEVGFWFMGNWAEPNLLTTTPEGSFGVMPLPTGAAAGDYGNDSISVGVPFYIMIDETQSTEEERAGAMDFLSWLLTTPEGQARWAGPVESGGMNFIPMYEGFTVSPSTFMAQEIASYIAGGKTLEWMNSYYPAGLQDVYGYEGGQPYYDGVIDRAAYASVLEGAWAGAEKTWR</sequence>
<evidence type="ECO:0000256" key="3">
    <source>
        <dbReference type="ARBA" id="ARBA00022729"/>
    </source>
</evidence>
<dbReference type="PANTHER" id="PTHR43649:SF12">
    <property type="entry name" value="DIACETYLCHITOBIOSE BINDING PROTEIN DASA"/>
    <property type="match status" value="1"/>
</dbReference>
<comment type="similarity">
    <text evidence="1">Belongs to the bacterial solute-binding protein 1 family.</text>
</comment>
<dbReference type="Gene3D" id="3.40.190.10">
    <property type="entry name" value="Periplasmic binding protein-like II"/>
    <property type="match status" value="2"/>
</dbReference>
<dbReference type="InterPro" id="IPR006061">
    <property type="entry name" value="SBP_1_CS"/>
</dbReference>
<organism evidence="4">
    <name type="scientific">freshwater metagenome</name>
    <dbReference type="NCBI Taxonomy" id="449393"/>
    <lineage>
        <taxon>unclassified sequences</taxon>
        <taxon>metagenomes</taxon>
        <taxon>ecological metagenomes</taxon>
    </lineage>
</organism>
<dbReference type="AlphaFoldDB" id="A0A6J6E6F5"/>
<reference evidence="4" key="1">
    <citation type="submission" date="2020-05" db="EMBL/GenBank/DDBJ databases">
        <authorList>
            <person name="Chiriac C."/>
            <person name="Salcher M."/>
            <person name="Ghai R."/>
            <person name="Kavagutti S V."/>
        </authorList>
    </citation>
    <scope>NUCLEOTIDE SEQUENCE</scope>
</reference>
<accession>A0A6J6E6F5</accession>
<gene>
    <name evidence="4" type="ORF">UFOPK1684_00785</name>
</gene>
<name>A0A6J6E6F5_9ZZZZ</name>
<evidence type="ECO:0000256" key="2">
    <source>
        <dbReference type="ARBA" id="ARBA00022448"/>
    </source>
</evidence>
<keyword evidence="3" id="KW-0732">Signal</keyword>
<dbReference type="Pfam" id="PF01547">
    <property type="entry name" value="SBP_bac_1"/>
    <property type="match status" value="1"/>
</dbReference>
<evidence type="ECO:0000313" key="4">
    <source>
        <dbReference type="EMBL" id="CAB4571992.1"/>
    </source>
</evidence>
<dbReference type="SUPFAM" id="SSF53850">
    <property type="entry name" value="Periplasmic binding protein-like II"/>
    <property type="match status" value="1"/>
</dbReference>
<dbReference type="InterPro" id="IPR006059">
    <property type="entry name" value="SBP"/>
</dbReference>
<dbReference type="PROSITE" id="PS01037">
    <property type="entry name" value="SBP_BACTERIAL_1"/>
    <property type="match status" value="1"/>
</dbReference>
<protein>
    <submittedName>
        <fullName evidence="4">Unannotated protein</fullName>
    </submittedName>
</protein>
<dbReference type="EMBL" id="CAEZTM010000031">
    <property type="protein sequence ID" value="CAB4571992.1"/>
    <property type="molecule type" value="Genomic_DNA"/>
</dbReference>
<dbReference type="PROSITE" id="PS51257">
    <property type="entry name" value="PROKAR_LIPOPROTEIN"/>
    <property type="match status" value="1"/>
</dbReference>
<proteinExistence type="inferred from homology"/>